<dbReference type="Proteomes" id="UP000717624">
    <property type="component" value="Unassembled WGS sequence"/>
</dbReference>
<dbReference type="AlphaFoldDB" id="A0A938XYR4"/>
<feature type="transmembrane region" description="Helical" evidence="1">
    <location>
        <begin position="68"/>
        <end position="86"/>
    </location>
</feature>
<keyword evidence="1" id="KW-1133">Transmembrane helix</keyword>
<evidence type="ECO:0000313" key="2">
    <source>
        <dbReference type="EMBL" id="MBM7589364.1"/>
    </source>
</evidence>
<evidence type="ECO:0000256" key="1">
    <source>
        <dbReference type="SAM" id="Phobius"/>
    </source>
</evidence>
<protein>
    <submittedName>
        <fullName evidence="2">Uncharacterized protein</fullName>
    </submittedName>
</protein>
<proteinExistence type="predicted"/>
<dbReference type="EMBL" id="JAFBEB010000002">
    <property type="protein sequence ID" value="MBM7589364.1"/>
    <property type="molecule type" value="Genomic_DNA"/>
</dbReference>
<organism evidence="2 3">
    <name type="scientific">Brevibacillus fulvus</name>
    <dbReference type="NCBI Taxonomy" id="1125967"/>
    <lineage>
        <taxon>Bacteria</taxon>
        <taxon>Bacillati</taxon>
        <taxon>Bacillota</taxon>
        <taxon>Bacilli</taxon>
        <taxon>Bacillales</taxon>
        <taxon>Paenibacillaceae</taxon>
        <taxon>Brevibacillus</taxon>
    </lineage>
</organism>
<dbReference type="RefSeq" id="WP_204517087.1">
    <property type="nucleotide sequence ID" value="NZ_BAABIN010000015.1"/>
</dbReference>
<reference evidence="2" key="1">
    <citation type="submission" date="2021-01" db="EMBL/GenBank/DDBJ databases">
        <title>Genomic Encyclopedia of Type Strains, Phase IV (KMG-IV): sequencing the most valuable type-strain genomes for metagenomic binning, comparative biology and taxonomic classification.</title>
        <authorList>
            <person name="Goeker M."/>
        </authorList>
    </citation>
    <scope>NUCLEOTIDE SEQUENCE</scope>
    <source>
        <strain evidence="2">DSM 25523</strain>
    </source>
</reference>
<keyword evidence="1" id="KW-0812">Transmembrane</keyword>
<comment type="caution">
    <text evidence="2">The sequence shown here is derived from an EMBL/GenBank/DDBJ whole genome shotgun (WGS) entry which is preliminary data.</text>
</comment>
<sequence>MKKTDSIWDKVLWSIAIPGFGQYLNGQYVKGTVLLVLEFLINSNARLNTIILLSFQGKIAEALDSTNLQWLMFYPCVYMYGIWDAYYVASGGKTEHSVYPFVLAAYFGTVGIIYAPVFRIQGTLLGPVWLPMITAGMGIAIGLLLKHFLLRFSRQEKKEPSESESP</sequence>
<accession>A0A938XYR4</accession>
<keyword evidence="1" id="KW-0472">Membrane</keyword>
<keyword evidence="3" id="KW-1185">Reference proteome</keyword>
<gene>
    <name evidence="2" type="ORF">JOD01_000962</name>
</gene>
<feature type="transmembrane region" description="Helical" evidence="1">
    <location>
        <begin position="98"/>
        <end position="117"/>
    </location>
</feature>
<name>A0A938XYR4_9BACL</name>
<evidence type="ECO:0000313" key="3">
    <source>
        <dbReference type="Proteomes" id="UP000717624"/>
    </source>
</evidence>
<feature type="transmembrane region" description="Helical" evidence="1">
    <location>
        <begin position="129"/>
        <end position="149"/>
    </location>
</feature>